<organism evidence="4 5">
    <name type="scientific">Frankia casuarinae (strain DSM 45818 / CECT 9043 / HFP020203 / CcI3)</name>
    <dbReference type="NCBI Taxonomy" id="106370"/>
    <lineage>
        <taxon>Bacteria</taxon>
        <taxon>Bacillati</taxon>
        <taxon>Actinomycetota</taxon>
        <taxon>Actinomycetes</taxon>
        <taxon>Frankiales</taxon>
        <taxon>Frankiaceae</taxon>
        <taxon>Frankia</taxon>
    </lineage>
</organism>
<keyword evidence="2" id="KW-0238">DNA-binding</keyword>
<gene>
    <name evidence="4" type="ordered locus">Francci3_1095</name>
</gene>
<comment type="similarity">
    <text evidence="1">Belongs to the 'phage' integrase family.</text>
</comment>
<evidence type="ECO:0000256" key="3">
    <source>
        <dbReference type="ARBA" id="ARBA00023172"/>
    </source>
</evidence>
<accession>Q2JE16</accession>
<evidence type="ECO:0000313" key="4">
    <source>
        <dbReference type="EMBL" id="ABD10476.1"/>
    </source>
</evidence>
<sequence>MPGRTIRLDGESGVPLAPAVFLWLLAEEELDASPMERMEPPKIGERVKPLLVLDQLSALVAVCKGKDFTSRRDEALVRVFADSGGRRSEVAGLTVADVDLGRKRLLVTGKGDRQRHIAIGAQTALSLNRYLRRGHHRHATLPALWLAGRGTAMTPSGVYQVVRRRGREAGIDVHPHLFRHALADAWLFAGGGEQTLADHMGWSTTQMVRRYGAAGRSRRAQNEHERLGLGDACRLISPRRVS</sequence>
<dbReference type="HOGENOM" id="CLU_1145873_0_0_11"/>
<dbReference type="Pfam" id="PF00589">
    <property type="entry name" value="Phage_integrase"/>
    <property type="match status" value="1"/>
</dbReference>
<name>Q2JE16_FRACC</name>
<dbReference type="RefSeq" id="WP_011435544.1">
    <property type="nucleotide sequence ID" value="NC_007777.1"/>
</dbReference>
<dbReference type="Proteomes" id="UP000001937">
    <property type="component" value="Chromosome"/>
</dbReference>
<protein>
    <submittedName>
        <fullName evidence="4">Phage integrase</fullName>
    </submittedName>
</protein>
<dbReference type="SUPFAM" id="SSF56349">
    <property type="entry name" value="DNA breaking-rejoining enzymes"/>
    <property type="match status" value="1"/>
</dbReference>
<dbReference type="GO" id="GO:0006310">
    <property type="term" value="P:DNA recombination"/>
    <property type="evidence" value="ECO:0007669"/>
    <property type="project" value="UniProtKB-KW"/>
</dbReference>
<dbReference type="InterPro" id="IPR013762">
    <property type="entry name" value="Integrase-like_cat_sf"/>
</dbReference>
<dbReference type="Gene3D" id="1.10.443.10">
    <property type="entry name" value="Intergrase catalytic core"/>
    <property type="match status" value="1"/>
</dbReference>
<dbReference type="PANTHER" id="PTHR30349">
    <property type="entry name" value="PHAGE INTEGRASE-RELATED"/>
    <property type="match status" value="1"/>
</dbReference>
<dbReference type="GO" id="GO:0015074">
    <property type="term" value="P:DNA integration"/>
    <property type="evidence" value="ECO:0007669"/>
    <property type="project" value="InterPro"/>
</dbReference>
<reference evidence="4 5" key="1">
    <citation type="journal article" date="2007" name="Genome Res.">
        <title>Genome characteristics of facultatively symbiotic Frankia sp. strains reflect host range and host plant biogeography.</title>
        <authorList>
            <person name="Normand P."/>
            <person name="Lapierre P."/>
            <person name="Tisa L.S."/>
            <person name="Gogarten J.P."/>
            <person name="Alloisio N."/>
            <person name="Bagnarol E."/>
            <person name="Bassi C.A."/>
            <person name="Berry A.M."/>
            <person name="Bickhart D.M."/>
            <person name="Choisne N."/>
            <person name="Couloux A."/>
            <person name="Cournoyer B."/>
            <person name="Cruveiller S."/>
            <person name="Daubin V."/>
            <person name="Demange N."/>
            <person name="Francino M.P."/>
            <person name="Goltsman E."/>
            <person name="Huang Y."/>
            <person name="Kopp O.R."/>
            <person name="Labarre L."/>
            <person name="Lapidus A."/>
            <person name="Lavire C."/>
            <person name="Marechal J."/>
            <person name="Martinez M."/>
            <person name="Mastronunzio J.E."/>
            <person name="Mullin B.C."/>
            <person name="Niemann J."/>
            <person name="Pujic P."/>
            <person name="Rawnsley T."/>
            <person name="Rouy Z."/>
            <person name="Schenowitz C."/>
            <person name="Sellstedt A."/>
            <person name="Tavares F."/>
            <person name="Tomkins J.P."/>
            <person name="Vallenet D."/>
            <person name="Valverde C."/>
            <person name="Wall L.G."/>
            <person name="Wang Y."/>
            <person name="Medigue C."/>
            <person name="Benson D.R."/>
        </authorList>
    </citation>
    <scope>NUCLEOTIDE SEQUENCE [LARGE SCALE GENOMIC DNA]</scope>
    <source>
        <strain evidence="5">DSM 45818 / CECT 9043 / CcI3</strain>
    </source>
</reference>
<dbReference type="PROSITE" id="PS51898">
    <property type="entry name" value="TYR_RECOMBINASE"/>
    <property type="match status" value="1"/>
</dbReference>
<dbReference type="CDD" id="cd00397">
    <property type="entry name" value="DNA_BRE_C"/>
    <property type="match status" value="1"/>
</dbReference>
<dbReference type="AlphaFoldDB" id="Q2JE16"/>
<dbReference type="EMBL" id="CP000249">
    <property type="protein sequence ID" value="ABD10476.1"/>
    <property type="molecule type" value="Genomic_DNA"/>
</dbReference>
<dbReference type="InterPro" id="IPR011010">
    <property type="entry name" value="DNA_brk_join_enz"/>
</dbReference>
<dbReference type="PANTHER" id="PTHR30349:SF41">
    <property type="entry name" value="INTEGRASE_RECOMBINASE PROTEIN MJ0367-RELATED"/>
    <property type="match status" value="1"/>
</dbReference>
<evidence type="ECO:0000256" key="2">
    <source>
        <dbReference type="ARBA" id="ARBA00023125"/>
    </source>
</evidence>
<dbReference type="InterPro" id="IPR002104">
    <property type="entry name" value="Integrase_catalytic"/>
</dbReference>
<evidence type="ECO:0000313" key="5">
    <source>
        <dbReference type="Proteomes" id="UP000001937"/>
    </source>
</evidence>
<keyword evidence="5" id="KW-1185">Reference proteome</keyword>
<dbReference type="eggNOG" id="COG4974">
    <property type="taxonomic scope" value="Bacteria"/>
</dbReference>
<evidence type="ECO:0000256" key="1">
    <source>
        <dbReference type="ARBA" id="ARBA00008857"/>
    </source>
</evidence>
<proteinExistence type="inferred from homology"/>
<dbReference type="KEGG" id="fra:Francci3_1095"/>
<keyword evidence="3" id="KW-0233">DNA recombination</keyword>
<dbReference type="GO" id="GO:0003677">
    <property type="term" value="F:DNA binding"/>
    <property type="evidence" value="ECO:0007669"/>
    <property type="project" value="UniProtKB-KW"/>
</dbReference>
<dbReference type="STRING" id="106370.Francci3_1095"/>
<accession>A0A1X1PRH1</accession>
<dbReference type="InterPro" id="IPR050090">
    <property type="entry name" value="Tyrosine_recombinase_XerCD"/>
</dbReference>